<protein>
    <recommendedName>
        <fullName evidence="2">Zinc-ribbon domain-containing protein</fullName>
    </recommendedName>
</protein>
<name>X1QG50_9ZZZZ</name>
<proteinExistence type="predicted"/>
<evidence type="ECO:0000256" key="1">
    <source>
        <dbReference type="SAM" id="Phobius"/>
    </source>
</evidence>
<comment type="caution">
    <text evidence="3">The sequence shown here is derived from an EMBL/GenBank/DDBJ whole genome shotgun (WGS) entry which is preliminary data.</text>
</comment>
<feature type="transmembrane region" description="Helical" evidence="1">
    <location>
        <begin position="168"/>
        <end position="189"/>
    </location>
</feature>
<dbReference type="AlphaFoldDB" id="X1QG50"/>
<sequence>MFNLSNNYVMGKFMRKKSSNEKLIKKNKYKLTSCFALIVLSIIIVSNANTAYAAFSETETETLDPGTGGILNIVNSNANDILSIEWDIISGAPLDVYLRENVTLYLVGPPSHYIKKATDSYEGKWSHTITSDDSDNSVIFINEDSVESSTVRYTISRRSQIGNVLDNLYIIVIVIGAIAAIAVAAALIARSVIKKRKLVEPGLKSEPTTQTSENHLPEVEKINLFCPECGKKLLDGSAFCIECGHKL</sequence>
<organism evidence="3">
    <name type="scientific">marine sediment metagenome</name>
    <dbReference type="NCBI Taxonomy" id="412755"/>
    <lineage>
        <taxon>unclassified sequences</taxon>
        <taxon>metagenomes</taxon>
        <taxon>ecological metagenomes</taxon>
    </lineage>
</organism>
<keyword evidence="1" id="KW-0812">Transmembrane</keyword>
<feature type="domain" description="Zinc-ribbon" evidence="2">
    <location>
        <begin position="225"/>
        <end position="247"/>
    </location>
</feature>
<evidence type="ECO:0000259" key="2">
    <source>
        <dbReference type="Pfam" id="PF13240"/>
    </source>
</evidence>
<keyword evidence="1" id="KW-1133">Transmembrane helix</keyword>
<accession>X1QG50</accession>
<keyword evidence="1" id="KW-0472">Membrane</keyword>
<dbReference type="EMBL" id="BARW01000645">
    <property type="protein sequence ID" value="GAI67198.1"/>
    <property type="molecule type" value="Genomic_DNA"/>
</dbReference>
<evidence type="ECO:0000313" key="3">
    <source>
        <dbReference type="EMBL" id="GAI67198.1"/>
    </source>
</evidence>
<dbReference type="Pfam" id="PF13240">
    <property type="entry name" value="Zn_Ribbon_1"/>
    <property type="match status" value="1"/>
</dbReference>
<reference evidence="3" key="1">
    <citation type="journal article" date="2014" name="Front. Microbiol.">
        <title>High frequency of phylogenetically diverse reductive dehalogenase-homologous genes in deep subseafloor sedimentary metagenomes.</title>
        <authorList>
            <person name="Kawai M."/>
            <person name="Futagami T."/>
            <person name="Toyoda A."/>
            <person name="Takaki Y."/>
            <person name="Nishi S."/>
            <person name="Hori S."/>
            <person name="Arai W."/>
            <person name="Tsubouchi T."/>
            <person name="Morono Y."/>
            <person name="Uchiyama I."/>
            <person name="Ito T."/>
            <person name="Fujiyama A."/>
            <person name="Inagaki F."/>
            <person name="Takami H."/>
        </authorList>
    </citation>
    <scope>NUCLEOTIDE SEQUENCE</scope>
    <source>
        <strain evidence="3">Expedition CK06-06</strain>
    </source>
</reference>
<gene>
    <name evidence="3" type="ORF">S12H4_02580</name>
</gene>
<dbReference type="InterPro" id="IPR026870">
    <property type="entry name" value="Zinc_ribbon_dom"/>
</dbReference>